<evidence type="ECO:0000313" key="2">
    <source>
        <dbReference type="EMBL" id="QCD66962.1"/>
    </source>
</evidence>
<evidence type="ECO:0000313" key="3">
    <source>
        <dbReference type="Proteomes" id="UP000297053"/>
    </source>
</evidence>
<feature type="transmembrane region" description="Helical" evidence="1">
    <location>
        <begin position="166"/>
        <end position="189"/>
    </location>
</feature>
<feature type="transmembrane region" description="Helical" evidence="1">
    <location>
        <begin position="66"/>
        <end position="86"/>
    </location>
</feature>
<name>A0A4D6KHT2_9EURY</name>
<dbReference type="RefSeq" id="WP_015763405.1">
    <property type="nucleotide sequence ID" value="NZ_CP039375.1"/>
</dbReference>
<reference evidence="2 3" key="1">
    <citation type="submission" date="2019-04" db="EMBL/GenBank/DDBJ databases">
        <title>Complete genome sequence of Arthrobacter sp. ZXY-2 associated with effective atrazine degradation and salt adaptation.</title>
        <authorList>
            <person name="Zhao X."/>
        </authorList>
    </citation>
    <scope>NUCLEOTIDE SEQUENCE [LARGE SCALE GENOMIC DNA]</scope>
    <source>
        <strain evidence="3">ZP60</strain>
    </source>
</reference>
<keyword evidence="1" id="KW-1133">Transmembrane helix</keyword>
<feature type="transmembrane region" description="Helical" evidence="1">
    <location>
        <begin position="92"/>
        <end position="113"/>
    </location>
</feature>
<dbReference type="GeneID" id="42180356"/>
<dbReference type="EMBL" id="CP039375">
    <property type="protein sequence ID" value="QCD66962.1"/>
    <property type="molecule type" value="Genomic_DNA"/>
</dbReference>
<keyword evidence="1" id="KW-0812">Transmembrane</keyword>
<gene>
    <name evidence="2" type="ORF">E5139_15405</name>
</gene>
<sequence>MSSDIGRLLRHQRTNAVLSWLLIGLLVIAVATSVWRDRLWWAAFALAVVALAVLPPVRFQSWQTTLPWEVTGLAALPVLGRAYATVPVTGQVATYLSVAAISLVVVVELHLFTPVRMTDGFAVAFVVVTTLAMAGVWAVVRWSADILFGTTLLLKRGVPEAEIEHALMVEFVASTVAGVAAGLIFAFYVRRQVEATDRLPTEVTR</sequence>
<organism evidence="2 3">
    <name type="scientific">Halomicrobium mukohataei</name>
    <dbReference type="NCBI Taxonomy" id="57705"/>
    <lineage>
        <taxon>Archaea</taxon>
        <taxon>Methanobacteriati</taxon>
        <taxon>Methanobacteriota</taxon>
        <taxon>Stenosarchaea group</taxon>
        <taxon>Halobacteria</taxon>
        <taxon>Halobacteriales</taxon>
        <taxon>Haloarculaceae</taxon>
        <taxon>Halomicrobium</taxon>
    </lineage>
</organism>
<feature type="transmembrane region" description="Helical" evidence="1">
    <location>
        <begin position="120"/>
        <end position="140"/>
    </location>
</feature>
<dbReference type="KEGG" id="halz:E5139_15405"/>
<reference evidence="2 3" key="2">
    <citation type="submission" date="2019-04" db="EMBL/GenBank/DDBJ databases">
        <authorList>
            <person name="Yang S."/>
            <person name="Wei W."/>
        </authorList>
    </citation>
    <scope>NUCLEOTIDE SEQUENCE [LARGE SCALE GENOMIC DNA]</scope>
    <source>
        <strain evidence="3">ZP60</strain>
    </source>
</reference>
<evidence type="ECO:0000256" key="1">
    <source>
        <dbReference type="SAM" id="Phobius"/>
    </source>
</evidence>
<dbReference type="Proteomes" id="UP000297053">
    <property type="component" value="Chromosome"/>
</dbReference>
<accession>A0A4D6KHT2</accession>
<keyword evidence="1" id="KW-0472">Membrane</keyword>
<proteinExistence type="predicted"/>
<protein>
    <submittedName>
        <fullName evidence="2">Uncharacterized protein</fullName>
    </submittedName>
</protein>
<feature type="transmembrane region" description="Helical" evidence="1">
    <location>
        <begin position="41"/>
        <end position="59"/>
    </location>
</feature>
<feature type="transmembrane region" description="Helical" evidence="1">
    <location>
        <begin position="16"/>
        <end position="35"/>
    </location>
</feature>
<dbReference type="OMA" id="MWEFVYS"/>
<dbReference type="AlphaFoldDB" id="A0A4D6KHT2"/>